<evidence type="ECO:0000259" key="1">
    <source>
        <dbReference type="Pfam" id="PF12705"/>
    </source>
</evidence>
<evidence type="ECO:0000313" key="2">
    <source>
        <dbReference type="EMBL" id="MFA9477860.1"/>
    </source>
</evidence>
<dbReference type="SUPFAM" id="SSF52540">
    <property type="entry name" value="P-loop containing nucleoside triphosphate hydrolases"/>
    <property type="match status" value="1"/>
</dbReference>
<organism evidence="2 3">
    <name type="scientific">Natronomicrosphaera hydrolytica</name>
    <dbReference type="NCBI Taxonomy" id="3242702"/>
    <lineage>
        <taxon>Bacteria</taxon>
        <taxon>Pseudomonadati</taxon>
        <taxon>Planctomycetota</taxon>
        <taxon>Phycisphaerae</taxon>
        <taxon>Phycisphaerales</taxon>
        <taxon>Phycisphaeraceae</taxon>
        <taxon>Natronomicrosphaera</taxon>
    </lineage>
</organism>
<dbReference type="InterPro" id="IPR011604">
    <property type="entry name" value="PDDEXK-like_dom_sf"/>
</dbReference>
<dbReference type="RefSeq" id="WP_425344785.1">
    <property type="nucleotide sequence ID" value="NZ_JBGUBD010000003.1"/>
</dbReference>
<gene>
    <name evidence="2" type="ORF">ACERK3_06070</name>
</gene>
<sequence length="979" mass="108822">MPIERHFLDWQTPALPAAVAWLGERFAGADGMWDLSSLTLALPSAEAGRRLNELLVRAAGEALVLPEVKTPGELPELFYTPTTPIAHGLHATLARVSALREADRELVRVIVPHPPEPSDWPQWWSLATQLEQLAEQLATGGLRVTDVPAELERQAVERTEQADLRWQALAALEQAYLDTLDALGLADRHASRLDAIASGGCAFDGELILLGMADLGKPTTDMLDQVDANIIALVHAPDHHAAGFDHQGVLISSYWQRQPVPLRNEMLHFVDRPTDQAREVVRLLAEHADGRYKLDEITVGLGDEKQAGVVRRALELADVPTRFAAGKPLNQTRPAAYLAVLGRFASQRRFDDLAELLRHPDVERQVIELVSSSEFRVSSSQDIAEGEQLETRNPKLETHHWLTLLDRYAAEHLQGRVDGHWLGSAEKQDRLRAVWQAINALLPVHPREKRPLPAWSEPIADALRKVYGSFNLQRHDRHHEALIRCLETLAQALREQADLDNVASFTDTSNSKLETPNSKLIPTLTASEAIALTLSRVASQRLPEPGGTAAVELMGYLELPLDDAPMLVLTSMNEGAVPASHAGDAFLPDSMRRSLGLPDSDRRLARDLYRLHAIVHSRPSVTLLACRRSMEGEPLAPSRLLLNADEATLVQRVRAFYEDDGSADRAASPMLLSPGERDQFLIPFPPLDVPVIDKLHVTAFRAYLSCPYRFYLRHIAKLTGVDDRVVELDGAAFGTLAHQVLAAFGRSDVTDCEHAPTLIDYLNEQLDDRVRRTFGRDQRPAVRVQVEQLRERLAAFAEQQARLASEGWRIVPKATETELSRTLSVDDTPFTLLGRIDRIDHHPDLGYRIIDYKTSDTAKRPDQTHRKSVDGEKVWVDLQLPLYLDLAASVDIAGSVAVGYFNLPKKLADVKLETAEWDDQALADARETRDHVVRALRDRRFWPPESPPTFADEFAGVCADAAIDRATLIHQSTPQGNAP</sequence>
<name>A0ABV4U2P3_9BACT</name>
<evidence type="ECO:0000313" key="3">
    <source>
        <dbReference type="Proteomes" id="UP001575105"/>
    </source>
</evidence>
<protein>
    <submittedName>
        <fullName evidence="2">PD-(D/E)XK nuclease family protein</fullName>
    </submittedName>
</protein>
<comment type="caution">
    <text evidence="2">The sequence shown here is derived from an EMBL/GenBank/DDBJ whole genome shotgun (WGS) entry which is preliminary data.</text>
</comment>
<dbReference type="Proteomes" id="UP001575105">
    <property type="component" value="Unassembled WGS sequence"/>
</dbReference>
<dbReference type="Pfam" id="PF12705">
    <property type="entry name" value="PDDEXK_1"/>
    <property type="match status" value="1"/>
</dbReference>
<dbReference type="InterPro" id="IPR027417">
    <property type="entry name" value="P-loop_NTPase"/>
</dbReference>
<accession>A0ABV4U2P3</accession>
<proteinExistence type="predicted"/>
<dbReference type="InterPro" id="IPR038726">
    <property type="entry name" value="PDDEXK_AddAB-type"/>
</dbReference>
<dbReference type="InterPro" id="IPR011335">
    <property type="entry name" value="Restrct_endonuc-II-like"/>
</dbReference>
<dbReference type="Gene3D" id="3.90.320.10">
    <property type="match status" value="1"/>
</dbReference>
<dbReference type="EMBL" id="JBGUBD010000003">
    <property type="protein sequence ID" value="MFA9477860.1"/>
    <property type="molecule type" value="Genomic_DNA"/>
</dbReference>
<feature type="domain" description="PD-(D/E)XK endonuclease-like" evidence="1">
    <location>
        <begin position="697"/>
        <end position="941"/>
    </location>
</feature>
<keyword evidence="3" id="KW-1185">Reference proteome</keyword>
<reference evidence="2 3" key="1">
    <citation type="submission" date="2024-08" db="EMBL/GenBank/DDBJ databases">
        <title>Whole-genome sequencing of halo(alkali)philic microorganisms from hypersaline lakes.</title>
        <authorList>
            <person name="Sorokin D.Y."/>
            <person name="Merkel A.Y."/>
            <person name="Messina E."/>
            <person name="Yakimov M."/>
        </authorList>
    </citation>
    <scope>NUCLEOTIDE SEQUENCE [LARGE SCALE GENOMIC DNA]</scope>
    <source>
        <strain evidence="2 3">AB-hyl4</strain>
    </source>
</reference>
<dbReference type="SUPFAM" id="SSF52980">
    <property type="entry name" value="Restriction endonuclease-like"/>
    <property type="match status" value="1"/>
</dbReference>